<dbReference type="PANTHER" id="PTHR24230">
    <property type="entry name" value="G-PROTEIN COUPLED RECEPTOR"/>
    <property type="match status" value="1"/>
</dbReference>
<keyword evidence="7 11" id="KW-0675">Receptor</keyword>
<evidence type="ECO:0000313" key="11">
    <source>
        <dbReference type="EMBL" id="KAI1699481.1"/>
    </source>
</evidence>
<feature type="transmembrane region" description="Helical" evidence="9">
    <location>
        <begin position="212"/>
        <end position="234"/>
    </location>
</feature>
<name>A0AAD4MNW1_9BILA</name>
<evidence type="ECO:0000256" key="4">
    <source>
        <dbReference type="ARBA" id="ARBA00022989"/>
    </source>
</evidence>
<evidence type="ECO:0000313" key="12">
    <source>
        <dbReference type="Proteomes" id="UP001201812"/>
    </source>
</evidence>
<keyword evidence="5" id="KW-0297">G-protein coupled receptor</keyword>
<comment type="caution">
    <text evidence="11">The sequence shown here is derived from an EMBL/GenBank/DDBJ whole genome shotgun (WGS) entry which is preliminary data.</text>
</comment>
<evidence type="ECO:0000256" key="8">
    <source>
        <dbReference type="ARBA" id="ARBA00023224"/>
    </source>
</evidence>
<feature type="transmembrane region" description="Helical" evidence="9">
    <location>
        <begin position="122"/>
        <end position="143"/>
    </location>
</feature>
<keyword evidence="4 9" id="KW-1133">Transmembrane helix</keyword>
<feature type="transmembrane region" description="Helical" evidence="9">
    <location>
        <begin position="84"/>
        <end position="102"/>
    </location>
</feature>
<dbReference type="SUPFAM" id="SSF81321">
    <property type="entry name" value="Family A G protein-coupled receptor-like"/>
    <property type="match status" value="1"/>
</dbReference>
<dbReference type="PROSITE" id="PS50262">
    <property type="entry name" value="G_PROTEIN_RECEP_F1_2"/>
    <property type="match status" value="1"/>
</dbReference>
<protein>
    <submittedName>
        <fullName evidence="11">7 transmembrane receptor (Rhodopsin family) domain-containing protein</fullName>
    </submittedName>
</protein>
<feature type="transmembrane region" description="Helical" evidence="9">
    <location>
        <begin position="45"/>
        <end position="64"/>
    </location>
</feature>
<dbReference type="EMBL" id="JAKKPZ010000178">
    <property type="protein sequence ID" value="KAI1699481.1"/>
    <property type="molecule type" value="Genomic_DNA"/>
</dbReference>
<dbReference type="Gene3D" id="1.20.1070.10">
    <property type="entry name" value="Rhodopsin 7-helix transmembrane proteins"/>
    <property type="match status" value="1"/>
</dbReference>
<reference evidence="11" key="1">
    <citation type="submission" date="2022-01" db="EMBL/GenBank/DDBJ databases">
        <title>Genome Sequence Resource for Two Populations of Ditylenchus destructor, the Migratory Endoparasitic Phytonematode.</title>
        <authorList>
            <person name="Zhang H."/>
            <person name="Lin R."/>
            <person name="Xie B."/>
        </authorList>
    </citation>
    <scope>NUCLEOTIDE SEQUENCE</scope>
    <source>
        <strain evidence="11">BazhouSP</strain>
    </source>
</reference>
<feature type="domain" description="G-protein coupled receptors family 1 profile" evidence="10">
    <location>
        <begin position="21"/>
        <end position="224"/>
    </location>
</feature>
<evidence type="ECO:0000256" key="2">
    <source>
        <dbReference type="ARBA" id="ARBA00022475"/>
    </source>
</evidence>
<comment type="subcellular location">
    <subcellularLocation>
        <location evidence="1">Cell membrane</location>
        <topology evidence="1">Multi-pass membrane protein</topology>
    </subcellularLocation>
</comment>
<evidence type="ECO:0000256" key="6">
    <source>
        <dbReference type="ARBA" id="ARBA00023136"/>
    </source>
</evidence>
<dbReference type="InterPro" id="IPR017452">
    <property type="entry name" value="GPCR_Rhodpsn_7TM"/>
</dbReference>
<dbReference type="GO" id="GO:0007218">
    <property type="term" value="P:neuropeptide signaling pathway"/>
    <property type="evidence" value="ECO:0007669"/>
    <property type="project" value="TreeGrafter"/>
</dbReference>
<keyword evidence="8" id="KW-0807">Transducer</keyword>
<feature type="transmembrane region" description="Helical" evidence="9">
    <location>
        <begin position="12"/>
        <end position="33"/>
    </location>
</feature>
<keyword evidence="6 9" id="KW-0472">Membrane</keyword>
<keyword evidence="12" id="KW-1185">Reference proteome</keyword>
<gene>
    <name evidence="11" type="ORF">DdX_17310</name>
</gene>
<accession>A0AAD4MNW1</accession>
<keyword evidence="2" id="KW-1003">Cell membrane</keyword>
<evidence type="ECO:0000256" key="5">
    <source>
        <dbReference type="ARBA" id="ARBA00023040"/>
    </source>
</evidence>
<sequence length="268" mass="29764">MSSWPKSGVVLLLTSSIGIVLNFVSSIGVLATLRESKWKKSLITTASLSVVSIGVSFVQVVDWAPIVANADRKWPFSNWLCGPFNAVETALQYIFSISIMLVAKDRYDSIHAHAANKQKSRFFLILSLWVIAAIFAAPELFLYNGNNQHCVNQYANESVSQGYDLFKVSVTLPLPLIIDLIYYINVTIFFCRFKIPAQQDLQLSIANEQRRLVKLTVLSTILFLTASTIDAFKILSWALEIHVSDAVILVQSFAVNVACCLSGVPRLD</sequence>
<evidence type="ECO:0000259" key="10">
    <source>
        <dbReference type="PROSITE" id="PS50262"/>
    </source>
</evidence>
<evidence type="ECO:0000256" key="1">
    <source>
        <dbReference type="ARBA" id="ARBA00004651"/>
    </source>
</evidence>
<dbReference type="GO" id="GO:0005886">
    <property type="term" value="C:plasma membrane"/>
    <property type="evidence" value="ECO:0007669"/>
    <property type="project" value="UniProtKB-SubCell"/>
</dbReference>
<dbReference type="Proteomes" id="UP001201812">
    <property type="component" value="Unassembled WGS sequence"/>
</dbReference>
<keyword evidence="3 9" id="KW-0812">Transmembrane</keyword>
<dbReference type="AlphaFoldDB" id="A0AAD4MNW1"/>
<proteinExistence type="predicted"/>
<evidence type="ECO:0000256" key="3">
    <source>
        <dbReference type="ARBA" id="ARBA00022692"/>
    </source>
</evidence>
<dbReference type="GO" id="GO:0008528">
    <property type="term" value="F:G protein-coupled peptide receptor activity"/>
    <property type="evidence" value="ECO:0007669"/>
    <property type="project" value="TreeGrafter"/>
</dbReference>
<feature type="transmembrane region" description="Helical" evidence="9">
    <location>
        <begin position="172"/>
        <end position="191"/>
    </location>
</feature>
<organism evidence="11 12">
    <name type="scientific">Ditylenchus destructor</name>
    <dbReference type="NCBI Taxonomy" id="166010"/>
    <lineage>
        <taxon>Eukaryota</taxon>
        <taxon>Metazoa</taxon>
        <taxon>Ecdysozoa</taxon>
        <taxon>Nematoda</taxon>
        <taxon>Chromadorea</taxon>
        <taxon>Rhabditida</taxon>
        <taxon>Tylenchina</taxon>
        <taxon>Tylenchomorpha</taxon>
        <taxon>Sphaerularioidea</taxon>
        <taxon>Anguinidae</taxon>
        <taxon>Anguininae</taxon>
        <taxon>Ditylenchus</taxon>
    </lineage>
</organism>
<dbReference type="InterPro" id="IPR000276">
    <property type="entry name" value="GPCR_Rhodpsn"/>
</dbReference>
<evidence type="ECO:0000256" key="7">
    <source>
        <dbReference type="ARBA" id="ARBA00023170"/>
    </source>
</evidence>
<evidence type="ECO:0000256" key="9">
    <source>
        <dbReference type="SAM" id="Phobius"/>
    </source>
</evidence>
<dbReference type="CDD" id="cd00637">
    <property type="entry name" value="7tm_classA_rhodopsin-like"/>
    <property type="match status" value="1"/>
</dbReference>
<dbReference type="Pfam" id="PF00001">
    <property type="entry name" value="7tm_1"/>
    <property type="match status" value="1"/>
</dbReference>